<dbReference type="Gene3D" id="3.40.50.300">
    <property type="entry name" value="P-loop containing nucleotide triphosphate hydrolases"/>
    <property type="match status" value="1"/>
</dbReference>
<gene>
    <name evidence="2" type="ORF">K469DRAFT_802648</name>
</gene>
<organism evidence="2 3">
    <name type="scientific">Zopfia rhizophila CBS 207.26</name>
    <dbReference type="NCBI Taxonomy" id="1314779"/>
    <lineage>
        <taxon>Eukaryota</taxon>
        <taxon>Fungi</taxon>
        <taxon>Dikarya</taxon>
        <taxon>Ascomycota</taxon>
        <taxon>Pezizomycotina</taxon>
        <taxon>Dothideomycetes</taxon>
        <taxon>Dothideomycetes incertae sedis</taxon>
        <taxon>Zopfiaceae</taxon>
        <taxon>Zopfia</taxon>
    </lineage>
</organism>
<dbReference type="Proteomes" id="UP000800200">
    <property type="component" value="Unassembled WGS sequence"/>
</dbReference>
<dbReference type="AlphaFoldDB" id="A0A6A6DGW9"/>
<dbReference type="SUPFAM" id="SSF52540">
    <property type="entry name" value="P-loop containing nucleoside triphosphate hydrolases"/>
    <property type="match status" value="1"/>
</dbReference>
<dbReference type="InterPro" id="IPR027417">
    <property type="entry name" value="P-loop_NTPase"/>
</dbReference>
<evidence type="ECO:0000259" key="1">
    <source>
        <dbReference type="Pfam" id="PF00270"/>
    </source>
</evidence>
<protein>
    <recommendedName>
        <fullName evidence="1">DEAD/DEAH-box helicase domain-containing protein</fullName>
    </recommendedName>
</protein>
<dbReference type="GO" id="GO:0003676">
    <property type="term" value="F:nucleic acid binding"/>
    <property type="evidence" value="ECO:0007669"/>
    <property type="project" value="InterPro"/>
</dbReference>
<sequence>MQKKRVKQLNTSKKKVYKAIQQVLSRLEVSFKSFKQEQAMHAIIASQTPLIVMLPTGEGKSLLFIVPAYLDNTRATIIIVLYQALINNLVRRIRDSRINYIK</sequence>
<dbReference type="Pfam" id="PF00270">
    <property type="entry name" value="DEAD"/>
    <property type="match status" value="1"/>
</dbReference>
<name>A0A6A6DGW9_9PEZI</name>
<evidence type="ECO:0000313" key="3">
    <source>
        <dbReference type="Proteomes" id="UP000800200"/>
    </source>
</evidence>
<feature type="domain" description="DEAD/DEAH-box helicase" evidence="1">
    <location>
        <begin position="36"/>
        <end position="96"/>
    </location>
</feature>
<accession>A0A6A6DGW9</accession>
<dbReference type="OrthoDB" id="3925403at2759"/>
<proteinExistence type="predicted"/>
<dbReference type="InterPro" id="IPR011545">
    <property type="entry name" value="DEAD/DEAH_box_helicase_dom"/>
</dbReference>
<dbReference type="EMBL" id="ML994673">
    <property type="protein sequence ID" value="KAF2178764.1"/>
    <property type="molecule type" value="Genomic_DNA"/>
</dbReference>
<evidence type="ECO:0000313" key="2">
    <source>
        <dbReference type="EMBL" id="KAF2178764.1"/>
    </source>
</evidence>
<keyword evidence="3" id="KW-1185">Reference proteome</keyword>
<dbReference type="GO" id="GO:0005524">
    <property type="term" value="F:ATP binding"/>
    <property type="evidence" value="ECO:0007669"/>
    <property type="project" value="InterPro"/>
</dbReference>
<reference evidence="2" key="1">
    <citation type="journal article" date="2020" name="Stud. Mycol.">
        <title>101 Dothideomycetes genomes: a test case for predicting lifestyles and emergence of pathogens.</title>
        <authorList>
            <person name="Haridas S."/>
            <person name="Albert R."/>
            <person name="Binder M."/>
            <person name="Bloem J."/>
            <person name="Labutti K."/>
            <person name="Salamov A."/>
            <person name="Andreopoulos B."/>
            <person name="Baker S."/>
            <person name="Barry K."/>
            <person name="Bills G."/>
            <person name="Bluhm B."/>
            <person name="Cannon C."/>
            <person name="Castanera R."/>
            <person name="Culley D."/>
            <person name="Daum C."/>
            <person name="Ezra D."/>
            <person name="Gonzalez J."/>
            <person name="Henrissat B."/>
            <person name="Kuo A."/>
            <person name="Liang C."/>
            <person name="Lipzen A."/>
            <person name="Lutzoni F."/>
            <person name="Magnuson J."/>
            <person name="Mondo S."/>
            <person name="Nolan M."/>
            <person name="Ohm R."/>
            <person name="Pangilinan J."/>
            <person name="Park H.-J."/>
            <person name="Ramirez L."/>
            <person name="Alfaro M."/>
            <person name="Sun H."/>
            <person name="Tritt A."/>
            <person name="Yoshinaga Y."/>
            <person name="Zwiers L.-H."/>
            <person name="Turgeon B."/>
            <person name="Goodwin S."/>
            <person name="Spatafora J."/>
            <person name="Crous P."/>
            <person name="Grigoriev I."/>
        </authorList>
    </citation>
    <scope>NUCLEOTIDE SEQUENCE</scope>
    <source>
        <strain evidence="2">CBS 207.26</strain>
    </source>
</reference>